<feature type="binding site" evidence="7">
    <location>
        <position position="171"/>
    </location>
    <ligand>
        <name>dimethylallyl phosphate</name>
        <dbReference type="ChEBI" id="CHEBI:88052"/>
    </ligand>
</feature>
<protein>
    <recommendedName>
        <fullName evidence="7">Flavin prenyltransferase UbiX</fullName>
        <ecNumber evidence="7">2.5.1.129</ecNumber>
    </recommendedName>
</protein>
<dbReference type="FunFam" id="3.40.50.1950:FF:000001">
    <property type="entry name" value="Flavin prenyltransferase UbiX"/>
    <property type="match status" value="1"/>
</dbReference>
<comment type="similarity">
    <text evidence="6 7">Belongs to the UbiX/PAD1 family.</text>
</comment>
<comment type="function">
    <text evidence="7">Flavin prenyltransferase that catalyzes the synthesis of the prenylated FMN cofactor (prenyl-FMN) for 4-hydroxy-3-polyprenylbenzoic acid decarboxylase UbiD. The prenyltransferase is metal-independent and links a dimethylallyl moiety from dimethylallyl monophosphate (DMAP) to the flavin N5 and C6 atoms of FMN.</text>
</comment>
<accession>A0A858Q8N7</accession>
<keyword evidence="1 7" id="KW-0637">Prenyltransferase</keyword>
<evidence type="ECO:0000256" key="6">
    <source>
        <dbReference type="ARBA" id="ARBA00060793"/>
    </source>
</evidence>
<keyword evidence="3 7" id="KW-0288">FMN</keyword>
<dbReference type="SUPFAM" id="SSF52507">
    <property type="entry name" value="Homo-oligomeric flavin-containing Cys decarboxylases, HFCD"/>
    <property type="match status" value="1"/>
</dbReference>
<reference evidence="10" key="1">
    <citation type="submission" date="2019-12" db="EMBL/GenBank/DDBJ databases">
        <authorList>
            <person name="Awala S.I."/>
            <person name="Rhee S.K."/>
        </authorList>
    </citation>
    <scope>NUCLEOTIDE SEQUENCE [LARGE SCALE GENOMIC DNA]</scope>
    <source>
        <strain evidence="10">IM1</strain>
    </source>
</reference>
<dbReference type="EMBL" id="CP046565">
    <property type="protein sequence ID" value="QJD30238.1"/>
    <property type="molecule type" value="Genomic_DNA"/>
</dbReference>
<dbReference type="AlphaFoldDB" id="A0A858Q8N7"/>
<dbReference type="InterPro" id="IPR003382">
    <property type="entry name" value="Flavoprotein"/>
</dbReference>
<evidence type="ECO:0000256" key="1">
    <source>
        <dbReference type="ARBA" id="ARBA00022602"/>
    </source>
</evidence>
<evidence type="ECO:0000256" key="2">
    <source>
        <dbReference type="ARBA" id="ARBA00022630"/>
    </source>
</evidence>
<dbReference type="Gene3D" id="3.40.50.1950">
    <property type="entry name" value="Flavin prenyltransferase-like"/>
    <property type="match status" value="1"/>
</dbReference>
<comment type="caution">
    <text evidence="7">Lacks conserved residue(s) required for the propagation of feature annotation.</text>
</comment>
<feature type="binding site" evidence="7">
    <location>
        <position position="155"/>
    </location>
    <ligand>
        <name>dimethylallyl phosphate</name>
        <dbReference type="ChEBI" id="CHEBI:88052"/>
    </ligand>
</feature>
<dbReference type="PANTHER" id="PTHR43374:SF1">
    <property type="entry name" value="FLAVIN PRENYLTRANSFERASE PAD1, MITOCHONDRIAL"/>
    <property type="match status" value="1"/>
</dbReference>
<evidence type="ECO:0000313" key="10">
    <source>
        <dbReference type="Proteomes" id="UP000503004"/>
    </source>
</evidence>
<feature type="binding site" evidence="7">
    <location>
        <begin position="90"/>
        <end position="93"/>
    </location>
    <ligand>
        <name>FMN</name>
        <dbReference type="ChEBI" id="CHEBI:58210"/>
    </ligand>
</feature>
<dbReference type="EC" id="2.5.1.129" evidence="7"/>
<dbReference type="NCBIfam" id="TIGR00421">
    <property type="entry name" value="ubiX_pad"/>
    <property type="match status" value="1"/>
</dbReference>
<keyword evidence="10" id="KW-1185">Reference proteome</keyword>
<feature type="domain" description="Flavoprotein" evidence="8">
    <location>
        <begin position="5"/>
        <end position="167"/>
    </location>
</feature>
<evidence type="ECO:0000256" key="5">
    <source>
        <dbReference type="ARBA" id="ARBA00050612"/>
    </source>
</evidence>
<proteinExistence type="inferred from homology"/>
<evidence type="ECO:0000259" key="8">
    <source>
        <dbReference type="Pfam" id="PF02441"/>
    </source>
</evidence>
<sequence>MPHPKRLIVGISGATGIVYGARLLALLKGTEVETHLVVSRAADLTRAHELDLSAAALRGLASVSYGANDVGAALSSGSFRTSGMVILPCSMRTLGEIATGVTSTLLTRAADVVLKERRRLVLVVRETPLHAIHLRNMLTVTECGAIVMPPVPAFYTRPQTLDDMVTDTVCRVLDLFDIDVGRTKRWGEDIDTGAADS</sequence>
<dbReference type="KEGG" id="metu:GNH96_09825"/>
<feature type="binding site" evidence="7">
    <location>
        <position position="39"/>
    </location>
    <ligand>
        <name>FMN</name>
        <dbReference type="ChEBI" id="CHEBI:58210"/>
    </ligand>
</feature>
<evidence type="ECO:0000313" key="9">
    <source>
        <dbReference type="EMBL" id="QJD30238.1"/>
    </source>
</evidence>
<dbReference type="GO" id="GO:0106141">
    <property type="term" value="F:flavin prenyltransferase activity"/>
    <property type="evidence" value="ECO:0007669"/>
    <property type="project" value="UniProtKB-EC"/>
</dbReference>
<dbReference type="HAMAP" id="MF_01984">
    <property type="entry name" value="ubiX_pad"/>
    <property type="match status" value="1"/>
</dbReference>
<dbReference type="InterPro" id="IPR036551">
    <property type="entry name" value="Flavin_trans-like"/>
</dbReference>
<dbReference type="GO" id="GO:0016831">
    <property type="term" value="F:carboxy-lyase activity"/>
    <property type="evidence" value="ECO:0007669"/>
    <property type="project" value="TreeGrafter"/>
</dbReference>
<dbReference type="InterPro" id="IPR004507">
    <property type="entry name" value="UbiX-like"/>
</dbReference>
<evidence type="ECO:0000256" key="7">
    <source>
        <dbReference type="HAMAP-Rule" id="MF_01984"/>
    </source>
</evidence>
<dbReference type="RefSeq" id="WP_169603512.1">
    <property type="nucleotide sequence ID" value="NZ_CP046565.1"/>
</dbReference>
<dbReference type="NCBIfam" id="NF004685">
    <property type="entry name" value="PRK06029.1"/>
    <property type="match status" value="1"/>
</dbReference>
<keyword evidence="4 7" id="KW-0808">Transferase</keyword>
<feature type="binding site" evidence="7">
    <location>
        <position position="125"/>
    </location>
    <ligand>
        <name>FMN</name>
        <dbReference type="ChEBI" id="CHEBI:58210"/>
    </ligand>
</feature>
<comment type="catalytic activity">
    <reaction evidence="5 7">
        <text>dimethylallyl phosphate + FMNH2 = prenylated FMNH2 + phosphate</text>
        <dbReference type="Rhea" id="RHEA:37743"/>
        <dbReference type="ChEBI" id="CHEBI:43474"/>
        <dbReference type="ChEBI" id="CHEBI:57618"/>
        <dbReference type="ChEBI" id="CHEBI:87467"/>
        <dbReference type="ChEBI" id="CHEBI:88052"/>
        <dbReference type="EC" id="2.5.1.129"/>
    </reaction>
</comment>
<organism evidence="9 10">
    <name type="scientific">Methylococcus geothermalis</name>
    <dbReference type="NCBI Taxonomy" id="2681310"/>
    <lineage>
        <taxon>Bacteria</taxon>
        <taxon>Pseudomonadati</taxon>
        <taxon>Pseudomonadota</taxon>
        <taxon>Gammaproteobacteria</taxon>
        <taxon>Methylococcales</taxon>
        <taxon>Methylococcaceae</taxon>
        <taxon>Methylococcus</taxon>
    </lineage>
</organism>
<keyword evidence="2 7" id="KW-0285">Flavoprotein</keyword>
<dbReference type="Pfam" id="PF02441">
    <property type="entry name" value="Flavoprotein"/>
    <property type="match status" value="1"/>
</dbReference>
<gene>
    <name evidence="7" type="primary">ubiX</name>
    <name evidence="9" type="ORF">GNH96_09825</name>
</gene>
<evidence type="ECO:0000256" key="4">
    <source>
        <dbReference type="ARBA" id="ARBA00022679"/>
    </source>
</evidence>
<dbReference type="PANTHER" id="PTHR43374">
    <property type="entry name" value="FLAVIN PRENYLTRANSFERASE"/>
    <property type="match status" value="1"/>
</dbReference>
<feature type="binding site" evidence="7">
    <location>
        <begin position="13"/>
        <end position="15"/>
    </location>
    <ligand>
        <name>FMN</name>
        <dbReference type="ChEBI" id="CHEBI:58210"/>
    </ligand>
</feature>
<evidence type="ECO:0000256" key="3">
    <source>
        <dbReference type="ARBA" id="ARBA00022643"/>
    </source>
</evidence>
<dbReference type="Proteomes" id="UP000503004">
    <property type="component" value="Chromosome"/>
</dbReference>
<name>A0A858Q8N7_9GAMM</name>